<evidence type="ECO:0000313" key="4">
    <source>
        <dbReference type="Proteomes" id="UP001300261"/>
    </source>
</evidence>
<dbReference type="RefSeq" id="WP_265963560.1">
    <property type="nucleotide sequence ID" value="NZ_JAPEVI010000003.1"/>
</dbReference>
<accession>A0ABT3R3M5</accession>
<feature type="region of interest" description="Disordered" evidence="1">
    <location>
        <begin position="182"/>
        <end position="203"/>
    </location>
</feature>
<comment type="caution">
    <text evidence="3">The sequence shown here is derived from an EMBL/GenBank/DDBJ whole genome shotgun (WGS) entry which is preliminary data.</text>
</comment>
<sequence length="203" mass="22718">MSRILYRAILGEEFDRLPPQIRDMHRFAARAKGTAGVSQGRSWAARLICRLTRLPRPASNVPVETSFEPLETGERWTRRFDGQPFQTDMLPGTRESFPCMLERLGPFLFKMRVTATAEGIDLTPEQVLLGPLRIPPALAPRPLGRERVVDGHYHFSVEVRFPLIGKVFGYQGTLQPSEFVAEAEPAADPSSLEAHQRLAPAAD</sequence>
<organism evidence="3 4">
    <name type="scientific">Roseibium salinum</name>
    <dbReference type="NCBI Taxonomy" id="1604349"/>
    <lineage>
        <taxon>Bacteria</taxon>
        <taxon>Pseudomonadati</taxon>
        <taxon>Pseudomonadota</taxon>
        <taxon>Alphaproteobacteria</taxon>
        <taxon>Hyphomicrobiales</taxon>
        <taxon>Stappiaceae</taxon>
        <taxon>Roseibium</taxon>
    </lineage>
</organism>
<keyword evidence="4" id="KW-1185">Reference proteome</keyword>
<dbReference type="Proteomes" id="UP001300261">
    <property type="component" value="Unassembled WGS sequence"/>
</dbReference>
<protein>
    <submittedName>
        <fullName evidence="3">DUF4166 domain-containing protein</fullName>
    </submittedName>
</protein>
<evidence type="ECO:0000256" key="1">
    <source>
        <dbReference type="SAM" id="MobiDB-lite"/>
    </source>
</evidence>
<reference evidence="3 4" key="1">
    <citation type="journal article" date="2016" name="Int. J. Syst. Evol. Microbiol.">
        <title>Labrenzia salina sp. nov., isolated from the rhizosphere of the halophyte Arthrocnemum macrostachyum.</title>
        <authorList>
            <person name="Camacho M."/>
            <person name="Redondo-Gomez S."/>
            <person name="Rodriguez-Llorente I."/>
            <person name="Rohde M."/>
            <person name="Sproer C."/>
            <person name="Schumann P."/>
            <person name="Klenk H.P."/>
            <person name="Montero-Calasanz M.D.C."/>
        </authorList>
    </citation>
    <scope>NUCLEOTIDE SEQUENCE [LARGE SCALE GENOMIC DNA]</scope>
    <source>
        <strain evidence="3 4">DSM 29163</strain>
    </source>
</reference>
<gene>
    <name evidence="3" type="ORF">ON753_15710</name>
</gene>
<dbReference type="InterPro" id="IPR025311">
    <property type="entry name" value="DUF4166"/>
</dbReference>
<evidence type="ECO:0000313" key="3">
    <source>
        <dbReference type="EMBL" id="MCX2723799.1"/>
    </source>
</evidence>
<evidence type="ECO:0000259" key="2">
    <source>
        <dbReference type="Pfam" id="PF13761"/>
    </source>
</evidence>
<name>A0ABT3R3M5_9HYPH</name>
<proteinExistence type="predicted"/>
<dbReference type="Pfam" id="PF13761">
    <property type="entry name" value="DUF4166"/>
    <property type="match status" value="1"/>
</dbReference>
<dbReference type="EMBL" id="JAPEVI010000003">
    <property type="protein sequence ID" value="MCX2723799.1"/>
    <property type="molecule type" value="Genomic_DNA"/>
</dbReference>
<feature type="domain" description="DUF4166" evidence="2">
    <location>
        <begin position="17"/>
        <end position="174"/>
    </location>
</feature>